<proteinExistence type="predicted"/>
<evidence type="ECO:0000313" key="1">
    <source>
        <dbReference type="EMBL" id="ETP41910.1"/>
    </source>
</evidence>
<evidence type="ECO:0000313" key="2">
    <source>
        <dbReference type="Proteomes" id="UP000018948"/>
    </source>
</evidence>
<gene>
    <name evidence="1" type="ORF">F442_11118</name>
</gene>
<dbReference type="AlphaFoldDB" id="W2Z4C0"/>
<dbReference type="Proteomes" id="UP000018948">
    <property type="component" value="Unassembled WGS sequence"/>
</dbReference>
<reference evidence="1 2" key="1">
    <citation type="submission" date="2013-11" db="EMBL/GenBank/DDBJ databases">
        <title>The Genome Sequence of Phytophthora parasitica P10297.</title>
        <authorList>
            <consortium name="The Broad Institute Genomics Platform"/>
            <person name="Russ C."/>
            <person name="Tyler B."/>
            <person name="Panabieres F."/>
            <person name="Shan W."/>
            <person name="Tripathy S."/>
            <person name="Grunwald N."/>
            <person name="Machado M."/>
            <person name="Johnson C.S."/>
            <person name="Walker B."/>
            <person name="Young S.K."/>
            <person name="Zeng Q."/>
            <person name="Gargeya S."/>
            <person name="Fitzgerald M."/>
            <person name="Haas B."/>
            <person name="Abouelleil A."/>
            <person name="Allen A.W."/>
            <person name="Alvarado L."/>
            <person name="Arachchi H.M."/>
            <person name="Berlin A.M."/>
            <person name="Chapman S.B."/>
            <person name="Gainer-Dewar J."/>
            <person name="Goldberg J."/>
            <person name="Griggs A."/>
            <person name="Gujja S."/>
            <person name="Hansen M."/>
            <person name="Howarth C."/>
            <person name="Imamovic A."/>
            <person name="Ireland A."/>
            <person name="Larimer J."/>
            <person name="McCowan C."/>
            <person name="Murphy C."/>
            <person name="Pearson M."/>
            <person name="Poon T.W."/>
            <person name="Priest M."/>
            <person name="Roberts A."/>
            <person name="Saif S."/>
            <person name="Shea T."/>
            <person name="Sisk P."/>
            <person name="Sykes S."/>
            <person name="Wortman J."/>
            <person name="Nusbaum C."/>
            <person name="Birren B."/>
        </authorList>
    </citation>
    <scope>NUCLEOTIDE SEQUENCE [LARGE SCALE GENOMIC DNA]</scope>
    <source>
        <strain evidence="1 2">P10297</strain>
    </source>
</reference>
<name>W2Z4C0_PHYNI</name>
<comment type="caution">
    <text evidence="1">The sequence shown here is derived from an EMBL/GenBank/DDBJ whole genome shotgun (WGS) entry which is preliminary data.</text>
</comment>
<organism evidence="1 2">
    <name type="scientific">Phytophthora nicotianae P10297</name>
    <dbReference type="NCBI Taxonomy" id="1317064"/>
    <lineage>
        <taxon>Eukaryota</taxon>
        <taxon>Sar</taxon>
        <taxon>Stramenopiles</taxon>
        <taxon>Oomycota</taxon>
        <taxon>Peronosporomycetes</taxon>
        <taxon>Peronosporales</taxon>
        <taxon>Peronosporaceae</taxon>
        <taxon>Phytophthora</taxon>
    </lineage>
</organism>
<sequence length="56" mass="6124">MWTQLKLADSMAALLHGANVPFHPPARELIGALPHIDSDEQNKSTLKAAHIRGLLQ</sequence>
<accession>W2Z4C0</accession>
<dbReference type="EMBL" id="ANIY01002304">
    <property type="protein sequence ID" value="ETP41910.1"/>
    <property type="molecule type" value="Genomic_DNA"/>
</dbReference>
<protein>
    <submittedName>
        <fullName evidence="1">Uncharacterized protein</fullName>
    </submittedName>
</protein>